<keyword evidence="1" id="KW-0812">Transmembrane</keyword>
<sequence>MSGGPEWFAPKRYGYGSAAPISWQGWVVLVGYVVLITGATPLLAWSIVAYVSFTVTLTALFLLICRNTTRGGWRWRRGEDN</sequence>
<evidence type="ECO:0000313" key="3">
    <source>
        <dbReference type="Proteomes" id="UP001526246"/>
    </source>
</evidence>
<organism evidence="2 3">
    <name type="scientific">Sphingomonas arvum</name>
    <dbReference type="NCBI Taxonomy" id="2992113"/>
    <lineage>
        <taxon>Bacteria</taxon>
        <taxon>Pseudomonadati</taxon>
        <taxon>Pseudomonadota</taxon>
        <taxon>Alphaproteobacteria</taxon>
        <taxon>Sphingomonadales</taxon>
        <taxon>Sphingomonadaceae</taxon>
        <taxon>Sphingomonas</taxon>
    </lineage>
</organism>
<keyword evidence="1" id="KW-0472">Membrane</keyword>
<name>A0ABT3JFV9_9SPHN</name>
<proteinExistence type="predicted"/>
<gene>
    <name evidence="2" type="ORF">OMW55_07520</name>
</gene>
<dbReference type="EMBL" id="JAPDOB010000002">
    <property type="protein sequence ID" value="MCW3797650.1"/>
    <property type="molecule type" value="Genomic_DNA"/>
</dbReference>
<keyword evidence="3" id="KW-1185">Reference proteome</keyword>
<keyword evidence="1" id="KW-1133">Transmembrane helix</keyword>
<comment type="caution">
    <text evidence="2">The sequence shown here is derived from an EMBL/GenBank/DDBJ whole genome shotgun (WGS) entry which is preliminary data.</text>
</comment>
<dbReference type="RefSeq" id="WP_264882096.1">
    <property type="nucleotide sequence ID" value="NZ_JAPDOB010000002.1"/>
</dbReference>
<protein>
    <submittedName>
        <fullName evidence="2">Uncharacterized protein</fullName>
    </submittedName>
</protein>
<feature type="transmembrane region" description="Helical" evidence="1">
    <location>
        <begin position="12"/>
        <end position="36"/>
    </location>
</feature>
<accession>A0ABT3JFV9</accession>
<dbReference type="Proteomes" id="UP001526246">
    <property type="component" value="Unassembled WGS sequence"/>
</dbReference>
<evidence type="ECO:0000256" key="1">
    <source>
        <dbReference type="SAM" id="Phobius"/>
    </source>
</evidence>
<reference evidence="2 3" key="1">
    <citation type="submission" date="2022-10" db="EMBL/GenBank/DDBJ databases">
        <title>Sphingomonas sp.</title>
        <authorList>
            <person name="Jin C."/>
        </authorList>
    </citation>
    <scope>NUCLEOTIDE SEQUENCE [LARGE SCALE GENOMIC DNA]</scope>
    <source>
        <strain evidence="2 3">BN140010</strain>
    </source>
</reference>
<feature type="transmembrane region" description="Helical" evidence="1">
    <location>
        <begin position="42"/>
        <end position="65"/>
    </location>
</feature>
<evidence type="ECO:0000313" key="2">
    <source>
        <dbReference type="EMBL" id="MCW3797650.1"/>
    </source>
</evidence>